<name>A0A6H5IYZ5_9HYME</name>
<dbReference type="PANTHER" id="PTHR47510">
    <property type="entry name" value="REVERSE TRANSCRIPTASE DOMAIN-CONTAINING PROTEIN"/>
    <property type="match status" value="1"/>
</dbReference>
<organism evidence="3 4">
    <name type="scientific">Trichogramma brassicae</name>
    <dbReference type="NCBI Taxonomy" id="86971"/>
    <lineage>
        <taxon>Eukaryota</taxon>
        <taxon>Metazoa</taxon>
        <taxon>Ecdysozoa</taxon>
        <taxon>Arthropoda</taxon>
        <taxon>Hexapoda</taxon>
        <taxon>Insecta</taxon>
        <taxon>Pterygota</taxon>
        <taxon>Neoptera</taxon>
        <taxon>Endopterygota</taxon>
        <taxon>Hymenoptera</taxon>
        <taxon>Apocrita</taxon>
        <taxon>Proctotrupomorpha</taxon>
        <taxon>Chalcidoidea</taxon>
        <taxon>Trichogrammatidae</taxon>
        <taxon>Trichogramma</taxon>
    </lineage>
</organism>
<evidence type="ECO:0000256" key="1">
    <source>
        <dbReference type="SAM" id="MobiDB-lite"/>
    </source>
</evidence>
<dbReference type="InterPro" id="IPR043502">
    <property type="entry name" value="DNA/RNA_pol_sf"/>
</dbReference>
<reference evidence="3 4" key="1">
    <citation type="submission" date="2020-02" db="EMBL/GenBank/DDBJ databases">
        <authorList>
            <person name="Ferguson B K."/>
        </authorList>
    </citation>
    <scope>NUCLEOTIDE SEQUENCE [LARGE SCALE GENOMIC DNA]</scope>
</reference>
<dbReference type="EMBL" id="CADCXV010001327">
    <property type="protein sequence ID" value="CAB0043553.1"/>
    <property type="molecule type" value="Genomic_DNA"/>
</dbReference>
<dbReference type="OrthoDB" id="7695642at2759"/>
<dbReference type="InterPro" id="IPR000477">
    <property type="entry name" value="RT_dom"/>
</dbReference>
<protein>
    <recommendedName>
        <fullName evidence="2">Reverse transcriptase domain-containing protein</fullName>
    </recommendedName>
</protein>
<gene>
    <name evidence="3" type="ORF">TBRA_LOCUS15141</name>
</gene>
<evidence type="ECO:0000259" key="2">
    <source>
        <dbReference type="Pfam" id="PF00078"/>
    </source>
</evidence>
<dbReference type="GO" id="GO:0071897">
    <property type="term" value="P:DNA biosynthetic process"/>
    <property type="evidence" value="ECO:0007669"/>
    <property type="project" value="UniProtKB-ARBA"/>
</dbReference>
<proteinExistence type="predicted"/>
<feature type="region of interest" description="Disordered" evidence="1">
    <location>
        <begin position="79"/>
        <end position="108"/>
    </location>
</feature>
<feature type="domain" description="Reverse transcriptase" evidence="2">
    <location>
        <begin position="126"/>
        <end position="230"/>
    </location>
</feature>
<evidence type="ECO:0000313" key="4">
    <source>
        <dbReference type="Proteomes" id="UP000479190"/>
    </source>
</evidence>
<dbReference type="SUPFAM" id="SSF56672">
    <property type="entry name" value="DNA/RNA polymerases"/>
    <property type="match status" value="1"/>
</dbReference>
<dbReference type="Pfam" id="PF00078">
    <property type="entry name" value="RVT_1"/>
    <property type="match status" value="1"/>
</dbReference>
<accession>A0A6H5IYZ5</accession>
<keyword evidence="4" id="KW-1185">Reference proteome</keyword>
<dbReference type="Proteomes" id="UP000479190">
    <property type="component" value="Unassembled WGS sequence"/>
</dbReference>
<evidence type="ECO:0000313" key="3">
    <source>
        <dbReference type="EMBL" id="CAB0043553.1"/>
    </source>
</evidence>
<dbReference type="AlphaFoldDB" id="A0A6H5IYZ5"/>
<dbReference type="PANTHER" id="PTHR47510:SF3">
    <property type="entry name" value="ENDO_EXONUCLEASE_PHOSPHATASE DOMAIN-CONTAINING PROTEIN"/>
    <property type="match status" value="1"/>
</dbReference>
<sequence>MELQRQYKYSIAADQKKAWRDFCENIEGGNEAARLSRLLAGRTTSWIEAIQKPGGQYADSEEECLQLLLETNFHRSEGVGMGEGPNGPPIGPLRGQSEGPTHRSSRQSIQGKFIPLEWRTAKVVFIPKASRVQHVTVKDFRPISLTSFVLKTLEKVVDRYLRDRILQTRPLHPNQHAYRAGYSTESALHAAVAKIEARLERGGYTVGNFMDIEGAFNHTPPEVACREALDRGIAPPLVD</sequence>